<dbReference type="EMBL" id="JAVHNS010000006">
    <property type="protein sequence ID" value="KAK6352682.1"/>
    <property type="molecule type" value="Genomic_DNA"/>
</dbReference>
<comment type="caution">
    <text evidence="2">The sequence shown here is derived from an EMBL/GenBank/DDBJ whole genome shotgun (WGS) entry which is preliminary data.</text>
</comment>
<evidence type="ECO:0000313" key="3">
    <source>
        <dbReference type="Proteomes" id="UP001373714"/>
    </source>
</evidence>
<dbReference type="PANTHER" id="PTHR11567">
    <property type="entry name" value="ACID PHOSPHATASE-RELATED"/>
    <property type="match status" value="1"/>
</dbReference>
<proteinExistence type="inferred from homology"/>
<keyword evidence="3" id="KW-1185">Reference proteome</keyword>
<dbReference type="PANTHER" id="PTHR11567:SF195">
    <property type="entry name" value="ACID PHOSPHATASE, PUTATIVE (AFU_ORTHOLOGUE AFUA_3G14570)-RELATED"/>
    <property type="match status" value="1"/>
</dbReference>
<dbReference type="InterPro" id="IPR029033">
    <property type="entry name" value="His_PPase_superfam"/>
</dbReference>
<gene>
    <name evidence="2" type="ORF">TWF730_009495</name>
</gene>
<accession>A0AAV9V179</accession>
<dbReference type="Proteomes" id="UP001373714">
    <property type="component" value="Unassembled WGS sequence"/>
</dbReference>
<protein>
    <recommendedName>
        <fullName evidence="4">Histidine acid phosphatase</fullName>
    </recommendedName>
</protein>
<comment type="similarity">
    <text evidence="1">Belongs to the histidine acid phosphatase family.</text>
</comment>
<sequence>MNHARCNIISATAVAVTATSVLLAYAYTMGRFSELLLPTTLVLMATNVNGASASNAASWADWYPPTATWINNLTGILGDYGVHGFIFNGSTLPDGVEPDRYNWCNMPHVHPKTYTTPSKIFELVYVEVIQRHHKRTPYQDNTFPKERYAWECSDQGLYSYGEPLGTKSNSSARVYWKVEAHSANPFAAPGFPGDCQFPQITRGGLDDSWQHGKDLYDVYGAMLNFLPPKYDQTISYRVTSNPITSQVAGMLINGMFGFAHVDRVPLSTQPGLIDSLQPAYSCPKASLLYQEYGVGGTDPKWRLHLDKTKQLFRDLDLISGVSADNDGFHKSFDHYYDNLSSRLCHQKLLPCAAENSSHCITQLQADTVFRLGQYEYSYIYRDSPQSLEAAAGSFGVWIAELVHNIRRSVSKKSSIRYRHNVAHDGSIARLLSILQLNIMVWPGMGSEVVFEIYKHASNGAFYVRVLWGGRVFESSHSRLGRIDMLELDIFLDYLEGLVGPNAEQVFAYCTG</sequence>
<dbReference type="SUPFAM" id="SSF53254">
    <property type="entry name" value="Phosphoglycerate mutase-like"/>
    <property type="match status" value="1"/>
</dbReference>
<dbReference type="GO" id="GO:0016791">
    <property type="term" value="F:phosphatase activity"/>
    <property type="evidence" value="ECO:0007669"/>
    <property type="project" value="TreeGrafter"/>
</dbReference>
<dbReference type="InterPro" id="IPR050645">
    <property type="entry name" value="Histidine_acid_phosphatase"/>
</dbReference>
<reference evidence="2 3" key="1">
    <citation type="submission" date="2019-10" db="EMBL/GenBank/DDBJ databases">
        <authorList>
            <person name="Palmer J.M."/>
        </authorList>
    </citation>
    <scope>NUCLEOTIDE SEQUENCE [LARGE SCALE GENOMIC DNA]</scope>
    <source>
        <strain evidence="2 3">TWF730</strain>
    </source>
</reference>
<name>A0AAV9V179_9PEZI</name>
<dbReference type="InterPro" id="IPR000560">
    <property type="entry name" value="His_Pase_clade-2"/>
</dbReference>
<dbReference type="Gene3D" id="3.40.50.1240">
    <property type="entry name" value="Phosphoglycerate mutase-like"/>
    <property type="match status" value="1"/>
</dbReference>
<evidence type="ECO:0008006" key="4">
    <source>
        <dbReference type="Google" id="ProtNLM"/>
    </source>
</evidence>
<dbReference type="Pfam" id="PF00328">
    <property type="entry name" value="His_Phos_2"/>
    <property type="match status" value="1"/>
</dbReference>
<organism evidence="2 3">
    <name type="scientific">Orbilia blumenaviensis</name>
    <dbReference type="NCBI Taxonomy" id="1796055"/>
    <lineage>
        <taxon>Eukaryota</taxon>
        <taxon>Fungi</taxon>
        <taxon>Dikarya</taxon>
        <taxon>Ascomycota</taxon>
        <taxon>Pezizomycotina</taxon>
        <taxon>Orbiliomycetes</taxon>
        <taxon>Orbiliales</taxon>
        <taxon>Orbiliaceae</taxon>
        <taxon>Orbilia</taxon>
    </lineage>
</organism>
<dbReference type="AlphaFoldDB" id="A0AAV9V179"/>
<evidence type="ECO:0000256" key="1">
    <source>
        <dbReference type="ARBA" id="ARBA00005375"/>
    </source>
</evidence>
<evidence type="ECO:0000313" key="2">
    <source>
        <dbReference type="EMBL" id="KAK6352682.1"/>
    </source>
</evidence>